<feature type="transmembrane region" description="Helical" evidence="2">
    <location>
        <begin position="14"/>
        <end position="32"/>
    </location>
</feature>
<feature type="region of interest" description="Disordered" evidence="1">
    <location>
        <begin position="35"/>
        <end position="75"/>
    </location>
</feature>
<dbReference type="RefSeq" id="WP_148770228.1">
    <property type="nucleotide sequence ID" value="NZ_VSSS01000002.1"/>
</dbReference>
<dbReference type="Proteomes" id="UP000324758">
    <property type="component" value="Unassembled WGS sequence"/>
</dbReference>
<keyword evidence="2" id="KW-0812">Transmembrane</keyword>
<dbReference type="AlphaFoldDB" id="A0A5D3KSS9"/>
<evidence type="ECO:0000313" key="4">
    <source>
        <dbReference type="Proteomes" id="UP000324758"/>
    </source>
</evidence>
<protein>
    <submittedName>
        <fullName evidence="3">Uncharacterized protein</fullName>
    </submittedName>
</protein>
<accession>A0A5D3KSS9</accession>
<keyword evidence="4" id="KW-1185">Reference proteome</keyword>
<organism evidence="3 4">
    <name type="scientific">Bradyrhizobium rifense</name>
    <dbReference type="NCBI Taxonomy" id="515499"/>
    <lineage>
        <taxon>Bacteria</taxon>
        <taxon>Pseudomonadati</taxon>
        <taxon>Pseudomonadota</taxon>
        <taxon>Alphaproteobacteria</taxon>
        <taxon>Hyphomicrobiales</taxon>
        <taxon>Nitrobacteraceae</taxon>
        <taxon>Bradyrhizobium</taxon>
    </lineage>
</organism>
<keyword evidence="2" id="KW-0472">Membrane</keyword>
<evidence type="ECO:0000313" key="3">
    <source>
        <dbReference type="EMBL" id="TYM00098.1"/>
    </source>
</evidence>
<evidence type="ECO:0000256" key="1">
    <source>
        <dbReference type="SAM" id="MobiDB-lite"/>
    </source>
</evidence>
<proteinExistence type="predicted"/>
<evidence type="ECO:0000256" key="2">
    <source>
        <dbReference type="SAM" id="Phobius"/>
    </source>
</evidence>
<comment type="caution">
    <text evidence="3">The sequence shown here is derived from an EMBL/GenBank/DDBJ whole genome shotgun (WGS) entry which is preliminary data.</text>
</comment>
<dbReference type="EMBL" id="VSSS01000002">
    <property type="protein sequence ID" value="TYM00098.1"/>
    <property type="molecule type" value="Genomic_DNA"/>
</dbReference>
<gene>
    <name evidence="3" type="ORF">FXB40_00820</name>
</gene>
<name>A0A5D3KSS9_9BRAD</name>
<sequence length="75" mass="7834">MPKLENLRSEERRLGGWNIAAALGLLAVALLIDRGAPPNQDADDASPMPSKEKRGASASALSTEAENGGRHAKSP</sequence>
<reference evidence="3 4" key="1">
    <citation type="submission" date="2019-08" db="EMBL/GenBank/DDBJ databases">
        <title>Bradyrhizobium hipponensis sp. nov., a rhizobium isolated from a Lupinus angustifolius root nodule in Tunisia.</title>
        <authorList>
            <person name="Off K."/>
            <person name="Rejili M."/>
            <person name="Mars M."/>
            <person name="Brachmann A."/>
            <person name="Marin M."/>
        </authorList>
    </citation>
    <scope>NUCLEOTIDE SEQUENCE [LARGE SCALE GENOMIC DNA]</scope>
    <source>
        <strain evidence="3 4">CTAW71</strain>
    </source>
</reference>
<keyword evidence="2" id="KW-1133">Transmembrane helix</keyword>